<proteinExistence type="predicted"/>
<keyword evidence="1" id="KW-0732">Signal</keyword>
<feature type="chain" id="PRO_5042586698" evidence="1">
    <location>
        <begin position="18"/>
        <end position="149"/>
    </location>
</feature>
<reference evidence="3" key="1">
    <citation type="submission" date="2025-08" db="UniProtKB">
        <authorList>
            <consortium name="RefSeq"/>
        </authorList>
    </citation>
    <scope>IDENTIFICATION</scope>
</reference>
<evidence type="ECO:0000313" key="3">
    <source>
        <dbReference type="RefSeq" id="XP_011495667.1"/>
    </source>
</evidence>
<dbReference type="GeneID" id="105360464"/>
<keyword evidence="2" id="KW-1185">Reference proteome</keyword>
<gene>
    <name evidence="3" type="primary">LOC105360464</name>
</gene>
<dbReference type="AlphaFoldDB" id="A0AAJ6VP44"/>
<dbReference type="Proteomes" id="UP000695007">
    <property type="component" value="Unplaced"/>
</dbReference>
<accession>A0AAJ6VP44</accession>
<name>A0AAJ6VP44_9HYME</name>
<organism evidence="2 3">
    <name type="scientific">Ceratosolen solmsi marchali</name>
    <dbReference type="NCBI Taxonomy" id="326594"/>
    <lineage>
        <taxon>Eukaryota</taxon>
        <taxon>Metazoa</taxon>
        <taxon>Ecdysozoa</taxon>
        <taxon>Arthropoda</taxon>
        <taxon>Hexapoda</taxon>
        <taxon>Insecta</taxon>
        <taxon>Pterygota</taxon>
        <taxon>Neoptera</taxon>
        <taxon>Endopterygota</taxon>
        <taxon>Hymenoptera</taxon>
        <taxon>Apocrita</taxon>
        <taxon>Proctotrupomorpha</taxon>
        <taxon>Chalcidoidea</taxon>
        <taxon>Agaonidae</taxon>
        <taxon>Agaoninae</taxon>
        <taxon>Ceratosolen</taxon>
    </lineage>
</organism>
<sequence>MALVILKMFLVLVIINAEVNNSNKSIEQPLRKNENLTEVFKISFSNESVVSEMQYAICSIRTEDVFAKAQSTASRILTGVCTSEEMTKTFKNLEKIFLEKLDQVQQTLIAFIQSKYQPNIPKKIVKNSRLSAFKTVDYLFNKKIFTNYT</sequence>
<dbReference type="KEGG" id="csol:105360464"/>
<dbReference type="RefSeq" id="XP_011495667.1">
    <property type="nucleotide sequence ID" value="XM_011497365.1"/>
</dbReference>
<feature type="signal peptide" evidence="1">
    <location>
        <begin position="1"/>
        <end position="17"/>
    </location>
</feature>
<protein>
    <submittedName>
        <fullName evidence="3">Uncharacterized protein LOC105360464</fullName>
    </submittedName>
</protein>
<evidence type="ECO:0000256" key="1">
    <source>
        <dbReference type="SAM" id="SignalP"/>
    </source>
</evidence>
<evidence type="ECO:0000313" key="2">
    <source>
        <dbReference type="Proteomes" id="UP000695007"/>
    </source>
</evidence>